<dbReference type="RefSeq" id="WP_236890853.1">
    <property type="nucleotide sequence ID" value="NZ_AP024488.1"/>
</dbReference>
<name>A0ABM7PBI0_9BACT</name>
<feature type="domain" description="IrrE N-terminal-like" evidence="1">
    <location>
        <begin position="33"/>
        <end position="133"/>
    </location>
</feature>
<evidence type="ECO:0000313" key="3">
    <source>
        <dbReference type="Proteomes" id="UP001320148"/>
    </source>
</evidence>
<organism evidence="2 3">
    <name type="scientific">Desulfoluna limicola</name>
    <dbReference type="NCBI Taxonomy" id="2810562"/>
    <lineage>
        <taxon>Bacteria</taxon>
        <taxon>Pseudomonadati</taxon>
        <taxon>Thermodesulfobacteriota</taxon>
        <taxon>Desulfobacteria</taxon>
        <taxon>Desulfobacterales</taxon>
        <taxon>Desulfolunaceae</taxon>
        <taxon>Desulfoluna</taxon>
    </lineage>
</organism>
<dbReference type="InterPro" id="IPR010359">
    <property type="entry name" value="IrrE_HExxH"/>
</dbReference>
<evidence type="ECO:0000259" key="1">
    <source>
        <dbReference type="Pfam" id="PF06114"/>
    </source>
</evidence>
<dbReference type="EMBL" id="AP024488">
    <property type="protein sequence ID" value="BCS94543.1"/>
    <property type="molecule type" value="Genomic_DNA"/>
</dbReference>
<accession>A0ABM7PBI0</accession>
<keyword evidence="3" id="KW-1185">Reference proteome</keyword>
<proteinExistence type="predicted"/>
<gene>
    <name evidence="2" type="ORF">DSLASN_01750</name>
</gene>
<sequence length="179" mass="20583">MGSIYNKIFDFETKWNGFNKTPFSKNDLIELAERNDIVVLKDHSVKNACAFHYGNRKIVMYNPHQPDMDFTLSLGHELGHIGLGHVKPHSEPLHANFYSNSTIEKDAGIIGFLFWAPSSDLHQMDNAGRLNLEEIYNHCKDYRYGDIEGADLEKICKARLRIYNALKRIKKNSHLCTLC</sequence>
<evidence type="ECO:0000313" key="2">
    <source>
        <dbReference type="EMBL" id="BCS94543.1"/>
    </source>
</evidence>
<reference evidence="2 3" key="1">
    <citation type="submission" date="2021-02" db="EMBL/GenBank/DDBJ databases">
        <title>Complete genome of Desulfoluna sp. strain ASN36.</title>
        <authorList>
            <person name="Takahashi A."/>
            <person name="Kojima H."/>
            <person name="Fukui M."/>
        </authorList>
    </citation>
    <scope>NUCLEOTIDE SEQUENCE [LARGE SCALE GENOMIC DNA]</scope>
    <source>
        <strain evidence="2 3">ASN36</strain>
    </source>
</reference>
<protein>
    <recommendedName>
        <fullName evidence="1">IrrE N-terminal-like domain-containing protein</fullName>
    </recommendedName>
</protein>
<dbReference type="Pfam" id="PF06114">
    <property type="entry name" value="Peptidase_M78"/>
    <property type="match status" value="1"/>
</dbReference>
<dbReference type="Proteomes" id="UP001320148">
    <property type="component" value="Chromosome"/>
</dbReference>